<dbReference type="PANTHER" id="PTHR44591">
    <property type="entry name" value="STRESS RESPONSE REGULATOR PROTEIN 1"/>
    <property type="match status" value="1"/>
</dbReference>
<evidence type="ECO:0000259" key="3">
    <source>
        <dbReference type="PROSITE" id="PS50110"/>
    </source>
</evidence>
<dbReference type="InterPro" id="IPR011006">
    <property type="entry name" value="CheY-like_superfamily"/>
</dbReference>
<dbReference type="SUPFAM" id="SSF52172">
    <property type="entry name" value="CheY-like"/>
    <property type="match status" value="1"/>
</dbReference>
<dbReference type="InterPro" id="IPR001789">
    <property type="entry name" value="Sig_transdc_resp-reg_receiver"/>
</dbReference>
<gene>
    <name evidence="4" type="ORF">COX22_01235</name>
</gene>
<dbReference type="Gene3D" id="3.40.50.2300">
    <property type="match status" value="1"/>
</dbReference>
<evidence type="ECO:0000256" key="2">
    <source>
        <dbReference type="PROSITE-ProRule" id="PRU00169"/>
    </source>
</evidence>
<dbReference type="Proteomes" id="UP000230729">
    <property type="component" value="Unassembled WGS sequence"/>
</dbReference>
<dbReference type="InterPro" id="IPR050595">
    <property type="entry name" value="Bact_response_regulator"/>
</dbReference>
<comment type="caution">
    <text evidence="4">The sequence shown here is derived from an EMBL/GenBank/DDBJ whole genome shotgun (WGS) entry which is preliminary data.</text>
</comment>
<accession>A0A2G9ZLR6</accession>
<protein>
    <recommendedName>
        <fullName evidence="3">Response regulatory domain-containing protein</fullName>
    </recommendedName>
</protein>
<dbReference type="EMBL" id="PCSD01000025">
    <property type="protein sequence ID" value="PIP34031.1"/>
    <property type="molecule type" value="Genomic_DNA"/>
</dbReference>
<organism evidence="4 5">
    <name type="scientific">Candidatus Falkowbacteria bacterium CG23_combo_of_CG06-09_8_20_14_all_49_15</name>
    <dbReference type="NCBI Taxonomy" id="1974572"/>
    <lineage>
        <taxon>Bacteria</taxon>
        <taxon>Candidatus Falkowiibacteriota</taxon>
    </lineage>
</organism>
<feature type="domain" description="Response regulatory" evidence="3">
    <location>
        <begin position="35"/>
        <end position="151"/>
    </location>
</feature>
<dbReference type="PROSITE" id="PS50110">
    <property type="entry name" value="RESPONSE_REGULATORY"/>
    <property type="match status" value="1"/>
</dbReference>
<dbReference type="PANTHER" id="PTHR44591:SF23">
    <property type="entry name" value="CHEY SUBFAMILY"/>
    <property type="match status" value="1"/>
</dbReference>
<dbReference type="GO" id="GO:0000160">
    <property type="term" value="P:phosphorelay signal transduction system"/>
    <property type="evidence" value="ECO:0007669"/>
    <property type="project" value="InterPro"/>
</dbReference>
<evidence type="ECO:0000313" key="5">
    <source>
        <dbReference type="Proteomes" id="UP000230729"/>
    </source>
</evidence>
<feature type="modified residue" description="4-aspartylphosphate" evidence="2">
    <location>
        <position position="84"/>
    </location>
</feature>
<dbReference type="SMART" id="SM00448">
    <property type="entry name" value="REC"/>
    <property type="match status" value="1"/>
</dbReference>
<reference evidence="4 5" key="1">
    <citation type="submission" date="2017-09" db="EMBL/GenBank/DDBJ databases">
        <title>Depth-based differentiation of microbial function through sediment-hosted aquifers and enrichment of novel symbionts in the deep terrestrial subsurface.</title>
        <authorList>
            <person name="Probst A.J."/>
            <person name="Ladd B."/>
            <person name="Jarett J.K."/>
            <person name="Geller-Mcgrath D.E."/>
            <person name="Sieber C.M."/>
            <person name="Emerson J.B."/>
            <person name="Anantharaman K."/>
            <person name="Thomas B.C."/>
            <person name="Malmstrom R."/>
            <person name="Stieglmeier M."/>
            <person name="Klingl A."/>
            <person name="Woyke T."/>
            <person name="Ryan C.M."/>
            <person name="Banfield J.F."/>
        </authorList>
    </citation>
    <scope>NUCLEOTIDE SEQUENCE [LARGE SCALE GENOMIC DNA]</scope>
    <source>
        <strain evidence="4">CG23_combo_of_CG06-09_8_20_14_all_49_15</strain>
    </source>
</reference>
<dbReference type="CDD" id="cd17574">
    <property type="entry name" value="REC_OmpR"/>
    <property type="match status" value="1"/>
</dbReference>
<dbReference type="Pfam" id="PF00072">
    <property type="entry name" value="Response_reg"/>
    <property type="match status" value="1"/>
</dbReference>
<evidence type="ECO:0000313" key="4">
    <source>
        <dbReference type="EMBL" id="PIP34031.1"/>
    </source>
</evidence>
<name>A0A2G9ZLR6_9BACT</name>
<proteinExistence type="predicted"/>
<dbReference type="AlphaFoldDB" id="A0A2G9ZLR6"/>
<evidence type="ECO:0000256" key="1">
    <source>
        <dbReference type="ARBA" id="ARBA00022553"/>
    </source>
</evidence>
<keyword evidence="1 2" id="KW-0597">Phosphoprotein</keyword>
<sequence>MFSKPGLFPGFFIFRLARQIIICYNMNILIFMAKKILIIEDEEYIAEIYKLKLEKGAYEVLVASDGQSGLDLARTARPDLILLDIVLPKLDGYDFLQALRQDPDIKNTLVYVISNLGQNAEIKKGLESGADGYFVKANLTPQQLLENINKILIK</sequence>